<organism evidence="1 2">
    <name type="scientific">Methylomonas albis</name>
    <dbReference type="NCBI Taxonomy" id="1854563"/>
    <lineage>
        <taxon>Bacteria</taxon>
        <taxon>Pseudomonadati</taxon>
        <taxon>Pseudomonadota</taxon>
        <taxon>Gammaproteobacteria</taxon>
        <taxon>Methylococcales</taxon>
        <taxon>Methylococcaceae</taxon>
        <taxon>Methylomonas</taxon>
    </lineage>
</organism>
<proteinExistence type="predicted"/>
<dbReference type="Proteomes" id="UP000652176">
    <property type="component" value="Unassembled WGS sequence"/>
</dbReference>
<comment type="caution">
    <text evidence="1">The sequence shown here is derived from an EMBL/GenBank/DDBJ whole genome shotgun (WGS) entry which is preliminary data.</text>
</comment>
<protein>
    <recommendedName>
        <fullName evidence="3">Transposase</fullName>
    </recommendedName>
</protein>
<gene>
    <name evidence="1" type="ORF">IE877_01215</name>
</gene>
<reference evidence="1 2" key="1">
    <citation type="submission" date="2020-09" db="EMBL/GenBank/DDBJ databases">
        <title>Methylomonas albis sp. nov. and Methylomonas fluvii sp. nov.: Two cold-adapted methanotrophs from the River Elbe and an amended description of Methylovulum psychrotolerans strain Eb1.</title>
        <authorList>
            <person name="Bussmann I.K."/>
            <person name="Klings K.-W."/>
            <person name="Warnstedt J."/>
            <person name="Hoppert M."/>
            <person name="Saborowski A."/>
            <person name="Horn F."/>
            <person name="Liebner S."/>
        </authorList>
    </citation>
    <scope>NUCLEOTIDE SEQUENCE [LARGE SCALE GENOMIC DNA]</scope>
    <source>
        <strain evidence="1 2">EbA</strain>
    </source>
</reference>
<accession>A0ABR9CUQ3</accession>
<dbReference type="EMBL" id="JACXSS010000001">
    <property type="protein sequence ID" value="MBD9354514.1"/>
    <property type="molecule type" value="Genomic_DNA"/>
</dbReference>
<evidence type="ECO:0000313" key="1">
    <source>
        <dbReference type="EMBL" id="MBD9354514.1"/>
    </source>
</evidence>
<evidence type="ECO:0008006" key="3">
    <source>
        <dbReference type="Google" id="ProtNLM"/>
    </source>
</evidence>
<name>A0ABR9CUQ3_9GAMM</name>
<keyword evidence="2" id="KW-1185">Reference proteome</keyword>
<evidence type="ECO:0000313" key="2">
    <source>
        <dbReference type="Proteomes" id="UP000652176"/>
    </source>
</evidence>
<sequence length="100" mass="11108">MNKDNAKDWDSASVLNDALTDLLKKSARALSQQAVEAELQAFLGEYAKVTDIRGRQTLVRNGYLPESGKFQASCRLNIKFYAAILSGFTTSWGELFWVSA</sequence>